<dbReference type="InterPro" id="IPR050830">
    <property type="entry name" value="Fungal_FAS"/>
</dbReference>
<dbReference type="Pfam" id="PF17951">
    <property type="entry name" value="FAS_meander"/>
    <property type="match status" value="1"/>
</dbReference>
<dbReference type="Pfam" id="PF08354">
    <property type="entry name" value="Fas1-AflB-like_hel"/>
    <property type="match status" value="1"/>
</dbReference>
<dbReference type="InterPro" id="IPR013785">
    <property type="entry name" value="Aldolase_TIM"/>
</dbReference>
<comment type="caution">
    <text evidence="4">The sequence shown here is derived from an EMBL/GenBank/DDBJ whole genome shotgun (WGS) entry which is preliminary data.</text>
</comment>
<dbReference type="Gene3D" id="3.20.20.70">
    <property type="entry name" value="Aldolase class I"/>
    <property type="match status" value="1"/>
</dbReference>
<feature type="domain" description="Fatty acid synthase meander beta sheet" evidence="3">
    <location>
        <begin position="116"/>
        <end position="235"/>
    </location>
</feature>
<feature type="domain" description="Fatty acid synthase beta subunit AflB /Fas1-like central" evidence="2">
    <location>
        <begin position="10"/>
        <end position="54"/>
    </location>
</feature>
<dbReference type="GO" id="GO:0004321">
    <property type="term" value="F:fatty-acyl-CoA synthase activity"/>
    <property type="evidence" value="ECO:0007669"/>
    <property type="project" value="UniProtKB-EC"/>
</dbReference>
<protein>
    <submittedName>
        <fullName evidence="4">Fatty acid synthase subunit beta, fungi type</fullName>
        <ecNumber evidence="4">2.3.1.86</ecNumber>
    </submittedName>
</protein>
<organism evidence="4 5">
    <name type="scientific">Thanatephorus cucumeris (strain AG1-IB / isolate 7/3/14)</name>
    <name type="common">Lettuce bottom rot fungus</name>
    <name type="synonym">Rhizoctonia solani</name>
    <dbReference type="NCBI Taxonomy" id="1108050"/>
    <lineage>
        <taxon>Eukaryota</taxon>
        <taxon>Fungi</taxon>
        <taxon>Dikarya</taxon>
        <taxon>Basidiomycota</taxon>
        <taxon>Agaricomycotina</taxon>
        <taxon>Agaricomycetes</taxon>
        <taxon>Cantharellales</taxon>
        <taxon>Ceratobasidiaceae</taxon>
        <taxon>Rhizoctonia</taxon>
        <taxon>Rhizoctonia solani AG-1</taxon>
    </lineage>
</organism>
<dbReference type="HOGENOM" id="CLU_1147857_0_0_1"/>
<sequence>MQASKSGSRRSDSLWAAEDIEAVFDQDPQRVCILQGPVAVKHAKVADEPIQDMLDNVASGLVSKFLENYYGGDESKVPTVDYIGAPPASEPTGVVEKYGIQIQETESGAKLTLGQLLPPVSAWMELLAGPKVSWLRAALTSINIVQGGSYVDNPFKRIFAPRRGQVVSIQLKGGQPSQIIVNGAARSHGIHDPNFKAVELTFDSSSSRISLTIFEERAGSSIPLQLAFDYKPRVLLETLVRR</sequence>
<keyword evidence="4" id="KW-0012">Acyltransferase</keyword>
<dbReference type="AlphaFoldDB" id="M5CFD6"/>
<dbReference type="EC" id="2.3.1.86" evidence="4"/>
<reference evidence="4 5" key="1">
    <citation type="journal article" date="2013" name="J. Biotechnol.">
        <title>Establishment and interpretation of the genome sequence of the phytopathogenic fungus Rhizoctonia solani AG1-IB isolate 7/3/14.</title>
        <authorList>
            <person name="Wibberg D.W."/>
            <person name="Jelonek L.J."/>
            <person name="Rupp O.R."/>
            <person name="Hennig M.H."/>
            <person name="Eikmeyer F.E."/>
            <person name="Goesmann A.G."/>
            <person name="Hartmann A.H."/>
            <person name="Borriss R.B."/>
            <person name="Grosch R.G."/>
            <person name="Puehler A.P."/>
            <person name="Schlueter A.S."/>
        </authorList>
    </citation>
    <scope>NUCLEOTIDE SEQUENCE [LARGE SCALE GENOMIC DNA]</scope>
    <source>
        <strain evidence="5">AG1-IB / isolate 7/3/14</strain>
    </source>
</reference>
<dbReference type="EMBL" id="CAOJ01013488">
    <property type="protein sequence ID" value="CCO34687.1"/>
    <property type="molecule type" value="Genomic_DNA"/>
</dbReference>
<gene>
    <name evidence="4" type="primary">FAS-2</name>
    <name evidence="4" type="ORF">BN14_08793</name>
</gene>
<dbReference type="Gene3D" id="3.30.1120.100">
    <property type="match status" value="1"/>
</dbReference>
<proteinExistence type="predicted"/>
<evidence type="ECO:0000259" key="2">
    <source>
        <dbReference type="Pfam" id="PF08354"/>
    </source>
</evidence>
<evidence type="ECO:0000313" key="4">
    <source>
        <dbReference type="EMBL" id="CCO34687.1"/>
    </source>
</evidence>
<name>M5CFD6_THACB</name>
<dbReference type="PANTHER" id="PTHR10982">
    <property type="entry name" value="MALONYL COA-ACYL CARRIER PROTEIN TRANSACYLASE"/>
    <property type="match status" value="1"/>
</dbReference>
<accession>M5CFD6</accession>
<dbReference type="Proteomes" id="UP000012065">
    <property type="component" value="Unassembled WGS sequence"/>
</dbReference>
<dbReference type="InterPro" id="IPR040883">
    <property type="entry name" value="FAS_meander"/>
</dbReference>
<dbReference type="PANTHER" id="PTHR10982:SF21">
    <property type="entry name" value="FATTY ACID SYNTHASE SUBUNIT BETA"/>
    <property type="match status" value="1"/>
</dbReference>
<evidence type="ECO:0000256" key="1">
    <source>
        <dbReference type="ARBA" id="ARBA00022679"/>
    </source>
</evidence>
<keyword evidence="1 4" id="KW-0808">Transferase</keyword>
<dbReference type="InterPro" id="IPR013565">
    <property type="entry name" value="Fas1/AflB-like_central"/>
</dbReference>
<evidence type="ECO:0000313" key="5">
    <source>
        <dbReference type="Proteomes" id="UP000012065"/>
    </source>
</evidence>
<dbReference type="GO" id="GO:0004318">
    <property type="term" value="F:enoyl-[acyl-carrier-protein] reductase (NADH) activity"/>
    <property type="evidence" value="ECO:0007669"/>
    <property type="project" value="InterPro"/>
</dbReference>
<evidence type="ECO:0000259" key="3">
    <source>
        <dbReference type="Pfam" id="PF17951"/>
    </source>
</evidence>
<dbReference type="GO" id="GO:0019171">
    <property type="term" value="F:(3R)-hydroxyacyl-[acyl-carrier-protein] dehydratase activity"/>
    <property type="evidence" value="ECO:0007669"/>
    <property type="project" value="InterPro"/>
</dbReference>